<dbReference type="EMBL" id="JBHUHY010000034">
    <property type="protein sequence ID" value="MFD2189139.1"/>
    <property type="molecule type" value="Genomic_DNA"/>
</dbReference>
<evidence type="ECO:0000256" key="1">
    <source>
        <dbReference type="SAM" id="SignalP"/>
    </source>
</evidence>
<accession>A0ABW5B4K3</accession>
<keyword evidence="1" id="KW-0732">Signal</keyword>
<proteinExistence type="predicted"/>
<evidence type="ECO:0000313" key="2">
    <source>
        <dbReference type="EMBL" id="MFD2189139.1"/>
    </source>
</evidence>
<keyword evidence="3" id="KW-1185">Reference proteome</keyword>
<reference evidence="3" key="1">
    <citation type="journal article" date="2019" name="Int. J. Syst. Evol. Microbiol.">
        <title>The Global Catalogue of Microorganisms (GCM) 10K type strain sequencing project: providing services to taxonomists for standard genome sequencing and annotation.</title>
        <authorList>
            <consortium name="The Broad Institute Genomics Platform"/>
            <consortium name="The Broad Institute Genome Sequencing Center for Infectious Disease"/>
            <person name="Wu L."/>
            <person name="Ma J."/>
        </authorList>
    </citation>
    <scope>NUCLEOTIDE SEQUENCE [LARGE SCALE GENOMIC DNA]</scope>
    <source>
        <strain evidence="3">DT92</strain>
    </source>
</reference>
<name>A0ABW5B4K3_9FLAO</name>
<gene>
    <name evidence="2" type="ORF">ACFSJT_20230</name>
</gene>
<evidence type="ECO:0000313" key="3">
    <source>
        <dbReference type="Proteomes" id="UP001597344"/>
    </source>
</evidence>
<protein>
    <submittedName>
        <fullName evidence="2">Uncharacterized protein</fullName>
    </submittedName>
</protein>
<feature type="signal peptide" evidence="1">
    <location>
        <begin position="1"/>
        <end position="20"/>
    </location>
</feature>
<comment type="caution">
    <text evidence="2">The sequence shown here is derived from an EMBL/GenBank/DDBJ whole genome shotgun (WGS) entry which is preliminary data.</text>
</comment>
<organism evidence="2 3">
    <name type="scientific">Aquimarina celericrescens</name>
    <dbReference type="NCBI Taxonomy" id="1964542"/>
    <lineage>
        <taxon>Bacteria</taxon>
        <taxon>Pseudomonadati</taxon>
        <taxon>Bacteroidota</taxon>
        <taxon>Flavobacteriia</taxon>
        <taxon>Flavobacteriales</taxon>
        <taxon>Flavobacteriaceae</taxon>
        <taxon>Aquimarina</taxon>
    </lineage>
</organism>
<dbReference type="RefSeq" id="WP_378322179.1">
    <property type="nucleotide sequence ID" value="NZ_JBHUHY010000034.1"/>
</dbReference>
<feature type="chain" id="PRO_5046676288" evidence="1">
    <location>
        <begin position="21"/>
        <end position="121"/>
    </location>
</feature>
<sequence>MKLKILITISLLCICSISFGQDFKNDLTSVKTIDNKIQEKKYSSDDIATADRLLLKTSLENISKKDKRFFSKKEWRKIKKQLLKNKKRLSKLEDGIHTYKAIDTIYLDAPSNSTKSSLSGW</sequence>
<dbReference type="Proteomes" id="UP001597344">
    <property type="component" value="Unassembled WGS sequence"/>
</dbReference>